<dbReference type="SUPFAM" id="SSF47384">
    <property type="entry name" value="Homodimeric domain of signal transducing histidine kinase"/>
    <property type="match status" value="1"/>
</dbReference>
<feature type="domain" description="Response regulatory" evidence="7">
    <location>
        <begin position="935"/>
        <end position="1048"/>
    </location>
</feature>
<feature type="domain" description="PAS" evidence="8">
    <location>
        <begin position="543"/>
        <end position="584"/>
    </location>
</feature>
<keyword evidence="10" id="KW-1185">Reference proteome</keyword>
<evidence type="ECO:0000256" key="2">
    <source>
        <dbReference type="ARBA" id="ARBA00012438"/>
    </source>
</evidence>
<comment type="caution">
    <text evidence="9">The sequence shown here is derived from an EMBL/GenBank/DDBJ whole genome shotgun (WGS) entry which is preliminary data.</text>
</comment>
<dbReference type="PANTHER" id="PTHR43065:SF42">
    <property type="entry name" value="TWO-COMPONENT SENSOR PPRA"/>
    <property type="match status" value="1"/>
</dbReference>
<dbReference type="InterPro" id="IPR036097">
    <property type="entry name" value="HisK_dim/P_sf"/>
</dbReference>
<feature type="domain" description="Histidine kinase" evidence="6">
    <location>
        <begin position="686"/>
        <end position="914"/>
    </location>
</feature>
<dbReference type="Gene3D" id="3.30.450.20">
    <property type="entry name" value="PAS domain"/>
    <property type="match status" value="1"/>
</dbReference>
<evidence type="ECO:0000256" key="5">
    <source>
        <dbReference type="SAM" id="Phobius"/>
    </source>
</evidence>
<evidence type="ECO:0000256" key="3">
    <source>
        <dbReference type="ARBA" id="ARBA00022553"/>
    </source>
</evidence>
<dbReference type="GO" id="GO:0000155">
    <property type="term" value="F:phosphorelay sensor kinase activity"/>
    <property type="evidence" value="ECO:0007669"/>
    <property type="project" value="InterPro"/>
</dbReference>
<proteinExistence type="predicted"/>
<dbReference type="SUPFAM" id="SSF53850">
    <property type="entry name" value="Periplasmic binding protein-like II"/>
    <property type="match status" value="2"/>
</dbReference>
<name>A0A8J6YYR4_9RHOB</name>
<dbReference type="PROSITE" id="PS50110">
    <property type="entry name" value="RESPONSE_REGULATORY"/>
    <property type="match status" value="1"/>
</dbReference>
<dbReference type="SMART" id="SM00387">
    <property type="entry name" value="HATPase_c"/>
    <property type="match status" value="1"/>
</dbReference>
<dbReference type="Gene3D" id="3.40.190.10">
    <property type="entry name" value="Periplasmic binding protein-like II"/>
    <property type="match status" value="4"/>
</dbReference>
<dbReference type="Pfam" id="PF00072">
    <property type="entry name" value="Response_reg"/>
    <property type="match status" value="1"/>
</dbReference>
<feature type="transmembrane region" description="Helical" evidence="5">
    <location>
        <begin position="505"/>
        <end position="527"/>
    </location>
</feature>
<keyword evidence="5" id="KW-0472">Membrane</keyword>
<keyword evidence="5" id="KW-1133">Transmembrane helix</keyword>
<evidence type="ECO:0000259" key="8">
    <source>
        <dbReference type="PROSITE" id="PS50112"/>
    </source>
</evidence>
<dbReference type="InterPro" id="IPR000014">
    <property type="entry name" value="PAS"/>
</dbReference>
<dbReference type="Gene3D" id="3.40.50.2300">
    <property type="match status" value="1"/>
</dbReference>
<dbReference type="InterPro" id="IPR001638">
    <property type="entry name" value="Solute-binding_3/MltF_N"/>
</dbReference>
<dbReference type="SUPFAM" id="SSF52172">
    <property type="entry name" value="CheY-like"/>
    <property type="match status" value="1"/>
</dbReference>
<dbReference type="InterPro" id="IPR005467">
    <property type="entry name" value="His_kinase_dom"/>
</dbReference>
<dbReference type="PRINTS" id="PR00344">
    <property type="entry name" value="BCTRLSENSOR"/>
</dbReference>
<dbReference type="SMART" id="SM00388">
    <property type="entry name" value="HisKA"/>
    <property type="match status" value="1"/>
</dbReference>
<dbReference type="Proteomes" id="UP000609121">
    <property type="component" value="Unassembled WGS sequence"/>
</dbReference>
<evidence type="ECO:0000256" key="4">
    <source>
        <dbReference type="PROSITE-ProRule" id="PRU00169"/>
    </source>
</evidence>
<dbReference type="SMART" id="SM00062">
    <property type="entry name" value="PBPb"/>
    <property type="match status" value="2"/>
</dbReference>
<dbReference type="SMART" id="SM00448">
    <property type="entry name" value="REC"/>
    <property type="match status" value="1"/>
</dbReference>
<dbReference type="InterPro" id="IPR004358">
    <property type="entry name" value="Sig_transdc_His_kin-like_C"/>
</dbReference>
<dbReference type="PROSITE" id="PS50109">
    <property type="entry name" value="HIS_KIN"/>
    <property type="match status" value="1"/>
</dbReference>
<gene>
    <name evidence="9" type="ORF">ICN82_08460</name>
</gene>
<dbReference type="CDD" id="cd00082">
    <property type="entry name" value="HisKA"/>
    <property type="match status" value="1"/>
</dbReference>
<dbReference type="Gene3D" id="1.10.287.130">
    <property type="match status" value="1"/>
</dbReference>
<dbReference type="Pfam" id="PF00497">
    <property type="entry name" value="SBP_bac_3"/>
    <property type="match status" value="2"/>
</dbReference>
<dbReference type="RefSeq" id="WP_193181651.1">
    <property type="nucleotide sequence ID" value="NZ_JACVXA010000019.1"/>
</dbReference>
<dbReference type="Pfam" id="PF13188">
    <property type="entry name" value="PAS_8"/>
    <property type="match status" value="1"/>
</dbReference>
<dbReference type="InterPro" id="IPR035965">
    <property type="entry name" value="PAS-like_dom_sf"/>
</dbReference>
<dbReference type="Gene3D" id="3.30.565.10">
    <property type="entry name" value="Histidine kinase-like ATPase, C-terminal domain"/>
    <property type="match status" value="1"/>
</dbReference>
<evidence type="ECO:0000256" key="1">
    <source>
        <dbReference type="ARBA" id="ARBA00000085"/>
    </source>
</evidence>
<keyword evidence="3 4" id="KW-0597">Phosphoprotein</keyword>
<dbReference type="AlphaFoldDB" id="A0A8J6YYR4"/>
<dbReference type="PROSITE" id="PS50112">
    <property type="entry name" value="PAS"/>
    <property type="match status" value="1"/>
</dbReference>
<protein>
    <recommendedName>
        <fullName evidence="2">histidine kinase</fullName>
        <ecNumber evidence="2">2.7.13.3</ecNumber>
    </recommendedName>
</protein>
<dbReference type="SUPFAM" id="SSF55874">
    <property type="entry name" value="ATPase domain of HSP90 chaperone/DNA topoisomerase II/histidine kinase"/>
    <property type="match status" value="1"/>
</dbReference>
<dbReference type="EMBL" id="JACVXA010000019">
    <property type="protein sequence ID" value="MBE3638228.1"/>
    <property type="molecule type" value="Genomic_DNA"/>
</dbReference>
<dbReference type="InterPro" id="IPR003594">
    <property type="entry name" value="HATPase_dom"/>
</dbReference>
<reference evidence="9" key="1">
    <citation type="submission" date="2020-09" db="EMBL/GenBank/DDBJ databases">
        <title>A novel bacterium of genus Mangrovicoccus, isolated from South China Sea.</title>
        <authorList>
            <person name="Huang H."/>
            <person name="Mo K."/>
            <person name="Hu Y."/>
        </authorList>
    </citation>
    <scope>NUCLEOTIDE SEQUENCE</scope>
    <source>
        <strain evidence="9">HB182678</strain>
    </source>
</reference>
<evidence type="ECO:0000313" key="10">
    <source>
        <dbReference type="Proteomes" id="UP000609121"/>
    </source>
</evidence>
<sequence>MPPIPTGDHPDPLPRGDQPWRWLAAVFLWVVAPVLLPGAATGQAPPAAITAGCISVTNLCRATADGGHKGFSADLARRIGEMTGLEIDFLDMLPSLLIGAQLRGESQLLAGIPELDSLAATNLASRPVAANRIRLFTLQERVAALSGRPLSGLRIAYIEGGTGSKFPDLFLHNEGVATRTPEEMIAFLLGGRADVAVVSERGIFSSAREMGVDHRVAMLGAPLAEEKRVVYLHRSRAALLGPVNDAIAEMERSGELAALRRRWRIDPPAPPPPVLRVGISHAPPYGIIDPDTGEVTGYAAEFFRQLAARAGLAYAFVPMSRRDYLDFPRGGQADILPMQVVSADARADMDFTLPTEVIHFAAFVRPDGPPHAEASDLVGKRVAMRAETRDLLPEIGLPGVVPVVLATERAMLAALARREVSAILGAPGLIEAAAAGMTAGGRIRRLDTSLFELRHAIALRLGLGAVREQLNAQLPGYALSDEFRDLRESYFGTPQFWTPERQRQAMAAAAGGLVLLVLFGTVTLLSLRAKRLAERLTRRTLLVSSRLQAVMDSVQGGIVGLDGGRNVVLANPAAQELLGAARREAPFPWPDGVAFLDRESLAPLPEGRDPLSRALAGERLPGEVHQMARRGSAGGGFVRISSAPVEMEGSALRTVLSIDDITEQERNRQQLERSGRLDALGQLTGGVAHDFNNLLAAIEYGIELARQEPEAESRARYLQAAQASVQRGAALTKRLLAFARRQPGLAAAREVETILSEFEQLARPLIEGHISLRLNQTDPGLWVYCDIAQLENALLNLVINARDAVMQSGKGDWIRLDVRAVSDLPSGPAAMRAPRSATAPRYVEISVSDNGPGMSEEVKRRALDPFFTTKGTNSGTGLGLSMVYGFVQQSGGTLRIYSEPGLGTTVRMCLPRGSATGRREEPVPRPPRPAGAGERILVVEDEAELRQMTAGMLASLGYCVQTAADGAEALARLRGDDGFDLLLTDIVMPGLGGFDLAREARDLYPALPVVYMSGYTGISAAEMGAVRAPLLQKPCPPAQLAEALRDALSDRG</sequence>
<dbReference type="EC" id="2.7.13.3" evidence="2"/>
<keyword evidence="5" id="KW-0812">Transmembrane</keyword>
<dbReference type="InterPro" id="IPR036890">
    <property type="entry name" value="HATPase_C_sf"/>
</dbReference>
<evidence type="ECO:0000259" key="7">
    <source>
        <dbReference type="PROSITE" id="PS50110"/>
    </source>
</evidence>
<accession>A0A8J6YYR4</accession>
<feature type="transmembrane region" description="Helical" evidence="5">
    <location>
        <begin position="20"/>
        <end position="40"/>
    </location>
</feature>
<evidence type="ECO:0000313" key="9">
    <source>
        <dbReference type="EMBL" id="MBE3638228.1"/>
    </source>
</evidence>
<dbReference type="PANTHER" id="PTHR43065">
    <property type="entry name" value="SENSOR HISTIDINE KINASE"/>
    <property type="match status" value="1"/>
</dbReference>
<dbReference type="Pfam" id="PF02518">
    <property type="entry name" value="HATPase_c"/>
    <property type="match status" value="1"/>
</dbReference>
<dbReference type="SUPFAM" id="SSF55785">
    <property type="entry name" value="PYP-like sensor domain (PAS domain)"/>
    <property type="match status" value="1"/>
</dbReference>
<dbReference type="Pfam" id="PF00512">
    <property type="entry name" value="HisKA"/>
    <property type="match status" value="1"/>
</dbReference>
<dbReference type="InterPro" id="IPR001789">
    <property type="entry name" value="Sig_transdc_resp-reg_receiver"/>
</dbReference>
<organism evidence="9 10">
    <name type="scientific">Mangrovicoccus algicola</name>
    <dbReference type="NCBI Taxonomy" id="2771008"/>
    <lineage>
        <taxon>Bacteria</taxon>
        <taxon>Pseudomonadati</taxon>
        <taxon>Pseudomonadota</taxon>
        <taxon>Alphaproteobacteria</taxon>
        <taxon>Rhodobacterales</taxon>
        <taxon>Paracoccaceae</taxon>
        <taxon>Mangrovicoccus</taxon>
    </lineage>
</organism>
<dbReference type="InterPro" id="IPR011006">
    <property type="entry name" value="CheY-like_superfamily"/>
</dbReference>
<comment type="catalytic activity">
    <reaction evidence="1">
        <text>ATP + protein L-histidine = ADP + protein N-phospho-L-histidine.</text>
        <dbReference type="EC" id="2.7.13.3"/>
    </reaction>
</comment>
<dbReference type="InterPro" id="IPR003661">
    <property type="entry name" value="HisK_dim/P_dom"/>
</dbReference>
<feature type="modified residue" description="4-aspartylphosphate" evidence="4">
    <location>
        <position position="985"/>
    </location>
</feature>
<evidence type="ECO:0000259" key="6">
    <source>
        <dbReference type="PROSITE" id="PS50109"/>
    </source>
</evidence>